<evidence type="ECO:0000256" key="3">
    <source>
        <dbReference type="SAM" id="SignalP"/>
    </source>
</evidence>
<keyword evidence="1 3" id="KW-0732">Signal</keyword>
<dbReference type="NCBIfam" id="TIGR01254">
    <property type="entry name" value="sfuA"/>
    <property type="match status" value="1"/>
</dbReference>
<dbReference type="GO" id="GO:0030288">
    <property type="term" value="C:outer membrane-bounded periplasmic space"/>
    <property type="evidence" value="ECO:0007669"/>
    <property type="project" value="TreeGrafter"/>
</dbReference>
<dbReference type="PANTHER" id="PTHR30006">
    <property type="entry name" value="THIAMINE-BINDING PERIPLASMIC PROTEIN-RELATED"/>
    <property type="match status" value="1"/>
</dbReference>
<feature type="region of interest" description="Disordered" evidence="2">
    <location>
        <begin position="22"/>
        <end position="44"/>
    </location>
</feature>
<protein>
    <submittedName>
        <fullName evidence="4">Putative thiamine ABC transporter thiamine-binding protein</fullName>
    </submittedName>
</protein>
<evidence type="ECO:0000256" key="2">
    <source>
        <dbReference type="SAM" id="MobiDB-lite"/>
    </source>
</evidence>
<feature type="compositionally biased region" description="Acidic residues" evidence="2">
    <location>
        <begin position="33"/>
        <end position="44"/>
    </location>
</feature>
<dbReference type="Gene3D" id="3.40.190.10">
    <property type="entry name" value="Periplasmic binding protein-like II"/>
    <property type="match status" value="2"/>
</dbReference>
<dbReference type="GO" id="GO:0030975">
    <property type="term" value="F:thiamine binding"/>
    <property type="evidence" value="ECO:0007669"/>
    <property type="project" value="InterPro"/>
</dbReference>
<dbReference type="RefSeq" id="WP_015440737.1">
    <property type="nucleotide sequence ID" value="NC_020520.1"/>
</dbReference>
<dbReference type="OrthoDB" id="5412681at2"/>
<evidence type="ECO:0000256" key="1">
    <source>
        <dbReference type="ARBA" id="ARBA00022729"/>
    </source>
</evidence>
<gene>
    <name evidence="4" type="ORF">YM304_11760</name>
</gene>
<evidence type="ECO:0000313" key="5">
    <source>
        <dbReference type="Proteomes" id="UP000011863"/>
    </source>
</evidence>
<feature type="chain" id="PRO_5025524230" evidence="3">
    <location>
        <begin position="26"/>
        <end position="383"/>
    </location>
</feature>
<dbReference type="AlphaFoldDB" id="A0A6C7E4D8"/>
<name>A0A6C7E4D8_ILUCY</name>
<evidence type="ECO:0000313" key="4">
    <source>
        <dbReference type="EMBL" id="BAN01490.1"/>
    </source>
</evidence>
<dbReference type="SUPFAM" id="SSF53850">
    <property type="entry name" value="Periplasmic binding protein-like II"/>
    <property type="match status" value="1"/>
</dbReference>
<dbReference type="Pfam" id="PF13343">
    <property type="entry name" value="SBP_bac_6"/>
    <property type="match status" value="1"/>
</dbReference>
<reference evidence="4 5" key="1">
    <citation type="journal article" date="2013" name="Int. J. Syst. Evol. Microbiol.">
        <title>Ilumatobacter nonamiense sp. nov. and Ilumatobacter coccineum sp. nov., isolated from seashore sand.</title>
        <authorList>
            <person name="Matsumoto A."/>
            <person name="Kasai H."/>
            <person name="Matsuo Y."/>
            <person name="Shizuri Y."/>
            <person name="Ichikawa N."/>
            <person name="Fujita N."/>
            <person name="Omura S."/>
            <person name="Takahashi Y."/>
        </authorList>
    </citation>
    <scope>NUCLEOTIDE SEQUENCE [LARGE SCALE GENOMIC DNA]</scope>
    <source>
        <strain evidence="5">NBRC 103263 / KCTC 29153 / YM16-304</strain>
    </source>
</reference>
<dbReference type="GO" id="GO:0030976">
    <property type="term" value="F:thiamine pyrophosphate binding"/>
    <property type="evidence" value="ECO:0007669"/>
    <property type="project" value="TreeGrafter"/>
</dbReference>
<dbReference type="GO" id="GO:0015888">
    <property type="term" value="P:thiamine transport"/>
    <property type="evidence" value="ECO:0007669"/>
    <property type="project" value="InterPro"/>
</dbReference>
<dbReference type="EMBL" id="AP012057">
    <property type="protein sequence ID" value="BAN01490.1"/>
    <property type="molecule type" value="Genomic_DNA"/>
</dbReference>
<dbReference type="PANTHER" id="PTHR30006:SF2">
    <property type="entry name" value="ABC TRANSPORTER SUBSTRATE-BINDING PROTEIN"/>
    <property type="match status" value="1"/>
</dbReference>
<proteinExistence type="predicted"/>
<keyword evidence="5" id="KW-1185">Reference proteome</keyword>
<dbReference type="PROSITE" id="PS51257">
    <property type="entry name" value="PROKAR_LIPOPROTEIN"/>
    <property type="match status" value="1"/>
</dbReference>
<dbReference type="KEGG" id="aym:YM304_11760"/>
<accession>A0A6C7E4D8</accession>
<sequence length="383" mass="40456">MTHLPRLTAALVATGLLAASCGSDADDATPTTDETDETVTTDETDTADETVTTDATDASDPAGVTLVAYESFPTEGPIVEQFDAFTAATGIDVEILIAGDTGTMLSKAELTAGNPEGDVMWGIDNSFLSRALDAEIFEPHVATGLDAIPDEFTALVPNGEATPVDFGDVCVNYDIGAFEALGIDPPTALADLADPTYADLLVVQNPATSSPGLAFLLATIDEFGDDGWQSYWSSLVDNGVAVVDGWTSAYYEQFSYAGGDRPLVVSYGSSPPFEVLFAETELDAAPTGVIDDTCFRQVEFAGVLAGTDAPDEARQLVDFMITPEFQATLPMNVFVFPTNSEVELDAAFNDYAVIPESSRSVDPDAVDANRSAWLDEWTDLVLG</sequence>
<dbReference type="Proteomes" id="UP000011863">
    <property type="component" value="Chromosome"/>
</dbReference>
<feature type="signal peptide" evidence="3">
    <location>
        <begin position="1"/>
        <end position="25"/>
    </location>
</feature>
<organism evidence="4 5">
    <name type="scientific">Ilumatobacter coccineus (strain NBRC 103263 / KCTC 29153 / YM16-304)</name>
    <dbReference type="NCBI Taxonomy" id="1313172"/>
    <lineage>
        <taxon>Bacteria</taxon>
        <taxon>Bacillati</taxon>
        <taxon>Actinomycetota</taxon>
        <taxon>Acidimicrobiia</taxon>
        <taxon>Acidimicrobiales</taxon>
        <taxon>Ilumatobacteraceae</taxon>
        <taxon>Ilumatobacter</taxon>
    </lineage>
</organism>
<dbReference type="InterPro" id="IPR005948">
    <property type="entry name" value="ThiB-like"/>
</dbReference>